<dbReference type="InterPro" id="IPR047647">
    <property type="entry name" value="ISAs1_transpos"/>
</dbReference>
<feature type="domain" description="H repeat-associated protein N-terminal" evidence="2">
    <location>
        <begin position="11"/>
        <end position="87"/>
    </location>
</feature>
<comment type="caution">
    <text evidence="7">The sequence shown here is derived from an EMBL/GenBank/DDBJ whole genome shotgun (WGS) entry which is preliminary data.</text>
</comment>
<dbReference type="Pfam" id="PF01609">
    <property type="entry name" value="DDE_Tnp_1"/>
    <property type="match status" value="1"/>
</dbReference>
<dbReference type="NCBIfam" id="NF033564">
    <property type="entry name" value="transpos_ISAs1"/>
    <property type="match status" value="1"/>
</dbReference>
<dbReference type="EMBL" id="NDXW01000001">
    <property type="protein sequence ID" value="RDH42987.1"/>
    <property type="molecule type" value="Genomic_DNA"/>
</dbReference>
<dbReference type="EMBL" id="NDXW01000001">
    <property type="protein sequence ID" value="RDH44991.1"/>
    <property type="molecule type" value="Genomic_DNA"/>
</dbReference>
<evidence type="ECO:0000313" key="6">
    <source>
        <dbReference type="EMBL" id="RDH43047.1"/>
    </source>
</evidence>
<evidence type="ECO:0000313" key="5">
    <source>
        <dbReference type="EMBL" id="RDH43044.1"/>
    </source>
</evidence>
<dbReference type="EMBL" id="NDXW01000001">
    <property type="protein sequence ID" value="RDH45517.1"/>
    <property type="molecule type" value="Genomic_DNA"/>
</dbReference>
<dbReference type="EMBL" id="NDXW01000001">
    <property type="protein sequence ID" value="RDH41996.1"/>
    <property type="molecule type" value="Genomic_DNA"/>
</dbReference>
<dbReference type="EMBL" id="NDXW01000001">
    <property type="protein sequence ID" value="RDH43423.1"/>
    <property type="molecule type" value="Genomic_DNA"/>
</dbReference>
<dbReference type="InterPro" id="IPR051698">
    <property type="entry name" value="Transposase_11-like"/>
</dbReference>
<evidence type="ECO:0000313" key="4">
    <source>
        <dbReference type="EMBL" id="RDH42987.1"/>
    </source>
</evidence>
<feature type="domain" description="Transposase IS4-like" evidence="1">
    <location>
        <begin position="107"/>
        <end position="340"/>
    </location>
</feature>
<dbReference type="InterPro" id="IPR032806">
    <property type="entry name" value="YbfD_N"/>
</dbReference>
<evidence type="ECO:0000313" key="7">
    <source>
        <dbReference type="EMBL" id="RDH43423.1"/>
    </source>
</evidence>
<keyword evidence="13" id="KW-1185">Reference proteome</keyword>
<dbReference type="RefSeq" id="WP_094785569.1">
    <property type="nucleotide sequence ID" value="NZ_NDXW01000001.1"/>
</dbReference>
<dbReference type="EMBL" id="NDXW01000001">
    <property type="protein sequence ID" value="RDH44633.1"/>
    <property type="molecule type" value="Genomic_DNA"/>
</dbReference>
<dbReference type="AlphaFoldDB" id="A0A4P9VJL0"/>
<dbReference type="InterPro" id="IPR002559">
    <property type="entry name" value="Transposase_11"/>
</dbReference>
<dbReference type="EMBL" id="NDXW01000001">
    <property type="protein sequence ID" value="RDH43047.1"/>
    <property type="molecule type" value="Genomic_DNA"/>
</dbReference>
<proteinExistence type="predicted"/>
<evidence type="ECO:0000313" key="12">
    <source>
        <dbReference type="EMBL" id="RDH46208.1"/>
    </source>
</evidence>
<dbReference type="GO" id="GO:0006313">
    <property type="term" value="P:DNA transposition"/>
    <property type="evidence" value="ECO:0007669"/>
    <property type="project" value="InterPro"/>
</dbReference>
<sequence length="374" mass="42408">MESPALSSVIDSLNQFNDPRDPKKIIHPLPTILFISICAIFCGANSWEDIVMWAEVHKKWLSKYVDVSNGTPSYSTIRRIFMIIKPACWGALTQKVLSSHHSNKKAEVHISIDGKTLRGSKCAAKDIRAMQIVSAWSTENNIILGEVKTDSKSNEVTAIPLLLALLDLEDATISIDAIACNETIVKAILDKGANYLLGLKKNQPTLYAAVEDYVQAEGANPDNLTCDYFDDTHGRLVRRRYFVFDTPEHIKALGFSEMNTVIATETISSSPYKEGISAEWRYYITNNDKTNTQLPRFIRDHWQIESTHWLLDVHLNDDKDKKYSKNAAENFAKTKRFLLNMVKLRPPKGKKRSVRANLKLVGWNLDYLEELIFS</sequence>
<name>A0A4P9VJL0_9GAMM</name>
<protein>
    <submittedName>
        <fullName evidence="7">ISAs1 family transposase</fullName>
    </submittedName>
</protein>
<gene>
    <name evidence="3" type="ORF">B9G39_00230</name>
    <name evidence="4" type="ORF">B9G39_05705</name>
    <name evidence="5" type="ORF">B9G39_06025</name>
    <name evidence="6" type="ORF">B9G39_06040</name>
    <name evidence="7" type="ORF">B9G39_08205</name>
    <name evidence="8" type="ORF">B9G39_10510</name>
    <name evidence="9" type="ORF">B9G39_14990</name>
    <name evidence="10" type="ORF">B9G39_16970</name>
    <name evidence="11" type="ORF">B9G39_19835</name>
    <name evidence="12" type="ORF">B9G39_23675</name>
</gene>
<dbReference type="GO" id="GO:0004803">
    <property type="term" value="F:transposase activity"/>
    <property type="evidence" value="ECO:0007669"/>
    <property type="project" value="InterPro"/>
</dbReference>
<accession>A0A4P9VJL0</accession>
<dbReference type="EMBL" id="NDXW01000001">
    <property type="protein sequence ID" value="RDH43841.1"/>
    <property type="molecule type" value="Genomic_DNA"/>
</dbReference>
<dbReference type="PANTHER" id="PTHR30298:SF0">
    <property type="entry name" value="PROTEIN YBFL-RELATED"/>
    <property type="match status" value="1"/>
</dbReference>
<evidence type="ECO:0000259" key="2">
    <source>
        <dbReference type="Pfam" id="PF13808"/>
    </source>
</evidence>
<evidence type="ECO:0000313" key="11">
    <source>
        <dbReference type="EMBL" id="RDH45517.1"/>
    </source>
</evidence>
<evidence type="ECO:0000259" key="1">
    <source>
        <dbReference type="Pfam" id="PF01609"/>
    </source>
</evidence>
<organism evidence="7 13">
    <name type="scientific">Zooshikella ganghwensis</name>
    <dbReference type="NCBI Taxonomy" id="202772"/>
    <lineage>
        <taxon>Bacteria</taxon>
        <taxon>Pseudomonadati</taxon>
        <taxon>Pseudomonadota</taxon>
        <taxon>Gammaproteobacteria</taxon>
        <taxon>Oceanospirillales</taxon>
        <taxon>Zooshikellaceae</taxon>
        <taxon>Zooshikella</taxon>
    </lineage>
</organism>
<dbReference type="PANTHER" id="PTHR30298">
    <property type="entry name" value="H REPEAT-ASSOCIATED PREDICTED TRANSPOSASE"/>
    <property type="match status" value="1"/>
</dbReference>
<dbReference type="GO" id="GO:0003677">
    <property type="term" value="F:DNA binding"/>
    <property type="evidence" value="ECO:0007669"/>
    <property type="project" value="InterPro"/>
</dbReference>
<dbReference type="Proteomes" id="UP000257039">
    <property type="component" value="Unassembled WGS sequence"/>
</dbReference>
<dbReference type="EMBL" id="NDXW01000001">
    <property type="protein sequence ID" value="RDH43044.1"/>
    <property type="molecule type" value="Genomic_DNA"/>
</dbReference>
<reference evidence="7 13" key="1">
    <citation type="submission" date="2017-04" db="EMBL/GenBank/DDBJ databases">
        <title>Draft genome sequence of Zooshikella ganghwensis VG4 isolated from Red Sea sediments.</title>
        <authorList>
            <person name="Rehman Z."/>
            <person name="Alam I."/>
            <person name="Kamau A."/>
            <person name="Bajic V."/>
            <person name="Leiknes T."/>
        </authorList>
    </citation>
    <scope>NUCLEOTIDE SEQUENCE [LARGE SCALE GENOMIC DNA]</scope>
    <source>
        <strain evidence="7 13">VG4</strain>
    </source>
</reference>
<evidence type="ECO:0000313" key="13">
    <source>
        <dbReference type="Proteomes" id="UP000257039"/>
    </source>
</evidence>
<evidence type="ECO:0000313" key="3">
    <source>
        <dbReference type="EMBL" id="RDH41996.1"/>
    </source>
</evidence>
<evidence type="ECO:0000313" key="9">
    <source>
        <dbReference type="EMBL" id="RDH44633.1"/>
    </source>
</evidence>
<dbReference type="EMBL" id="NDXW01000001">
    <property type="protein sequence ID" value="RDH46208.1"/>
    <property type="molecule type" value="Genomic_DNA"/>
</dbReference>
<evidence type="ECO:0000313" key="8">
    <source>
        <dbReference type="EMBL" id="RDH43841.1"/>
    </source>
</evidence>
<evidence type="ECO:0000313" key="10">
    <source>
        <dbReference type="EMBL" id="RDH44991.1"/>
    </source>
</evidence>
<dbReference type="Pfam" id="PF13808">
    <property type="entry name" value="DDE_Tnp_1_assoc"/>
    <property type="match status" value="1"/>
</dbReference>